<organism evidence="2 3">
    <name type="scientific">Nocardia terrae</name>
    <dbReference type="NCBI Taxonomy" id="2675851"/>
    <lineage>
        <taxon>Bacteria</taxon>
        <taxon>Bacillati</taxon>
        <taxon>Actinomycetota</taxon>
        <taxon>Actinomycetes</taxon>
        <taxon>Mycobacteriales</taxon>
        <taxon>Nocardiaceae</taxon>
        <taxon>Nocardia</taxon>
    </lineage>
</organism>
<dbReference type="Proteomes" id="UP000466794">
    <property type="component" value="Unassembled WGS sequence"/>
</dbReference>
<accession>A0A7K1UPV0</accession>
<proteinExistence type="predicted"/>
<dbReference type="EMBL" id="WRPP01000001">
    <property type="protein sequence ID" value="MVU76365.1"/>
    <property type="molecule type" value="Genomic_DNA"/>
</dbReference>
<keyword evidence="1" id="KW-0732">Signal</keyword>
<evidence type="ECO:0000313" key="3">
    <source>
        <dbReference type="Proteomes" id="UP000466794"/>
    </source>
</evidence>
<protein>
    <submittedName>
        <fullName evidence="2">Cupin</fullName>
    </submittedName>
</protein>
<evidence type="ECO:0000256" key="1">
    <source>
        <dbReference type="SAM" id="SignalP"/>
    </source>
</evidence>
<evidence type="ECO:0000313" key="2">
    <source>
        <dbReference type="EMBL" id="MVU76365.1"/>
    </source>
</evidence>
<sequence length="137" mass="14176">MLTGLASVALVGACTATAHATPSSGITAVILSQTTIGGTDYILREITVAPGGSTGWHFHDGTLYAYVRQGQISHFGSDCQVDMTGGAGTTFVERAGIGNVHIERNLTDQPQVLDVLYLLPAGSPLSEDAPNPGCDFN</sequence>
<feature type="signal peptide" evidence="1">
    <location>
        <begin position="1"/>
        <end position="20"/>
    </location>
</feature>
<dbReference type="SUPFAM" id="SSF51182">
    <property type="entry name" value="RmlC-like cupins"/>
    <property type="match status" value="1"/>
</dbReference>
<gene>
    <name evidence="2" type="ORF">GPX89_03795</name>
</gene>
<feature type="chain" id="PRO_5039101200" evidence="1">
    <location>
        <begin position="21"/>
        <end position="137"/>
    </location>
</feature>
<name>A0A7K1UPV0_9NOCA</name>
<reference evidence="2 3" key="1">
    <citation type="submission" date="2019-12" db="EMBL/GenBank/DDBJ databases">
        <title>Nocardia sp. nov. ET3-3 isolated from soil.</title>
        <authorList>
            <person name="Kanchanasin P."/>
            <person name="Tanasupawat S."/>
            <person name="Yuki M."/>
            <person name="Kudo T."/>
        </authorList>
    </citation>
    <scope>NUCLEOTIDE SEQUENCE [LARGE SCALE GENOMIC DNA]</scope>
    <source>
        <strain evidence="2 3">ET3-3</strain>
    </source>
</reference>
<dbReference type="InterPro" id="IPR011051">
    <property type="entry name" value="RmlC_Cupin_sf"/>
</dbReference>
<dbReference type="Gene3D" id="2.60.120.10">
    <property type="entry name" value="Jelly Rolls"/>
    <property type="match status" value="1"/>
</dbReference>
<comment type="caution">
    <text evidence="2">The sequence shown here is derived from an EMBL/GenBank/DDBJ whole genome shotgun (WGS) entry which is preliminary data.</text>
</comment>
<dbReference type="InterPro" id="IPR014710">
    <property type="entry name" value="RmlC-like_jellyroll"/>
</dbReference>
<keyword evidence="3" id="KW-1185">Reference proteome</keyword>
<dbReference type="AlphaFoldDB" id="A0A7K1UPV0"/>